<dbReference type="Proteomes" id="UP000703720">
    <property type="component" value="Unassembled WGS sequence"/>
</dbReference>
<evidence type="ECO:0000313" key="1">
    <source>
        <dbReference type="EMBL" id="MBP2377028.1"/>
    </source>
</evidence>
<organism evidence="1 2">
    <name type="scientific">Microbacterium phyllosphaerae</name>
    <dbReference type="NCBI Taxonomy" id="124798"/>
    <lineage>
        <taxon>Bacteria</taxon>
        <taxon>Bacillati</taxon>
        <taxon>Actinomycetota</taxon>
        <taxon>Actinomycetes</taxon>
        <taxon>Micrococcales</taxon>
        <taxon>Microbacteriaceae</taxon>
        <taxon>Microbacterium</taxon>
    </lineage>
</organism>
<gene>
    <name evidence="1" type="ORF">JOF42_000523</name>
</gene>
<name>A0ABS4WLL3_9MICO</name>
<sequence>MAAKQRPELSAEAVELMGLIRDRYLGSGEFNGLHIRKARVESARAPAIELLEASLIQVMTGADYPNIHIRPWPSKRSTDDQIQDMRDLTRSDYGLCLYPTTAGMKGVRLPSRLAGRPFARAMARGKGTLELAYFQFDVLEQYRNDSRFRFDIGDTGASMGLSDEAFDDEGVFERDHVGLNHIGFAYDLTAYDPKDAESPIERRVAVFHCDLITLTPEHQRRWETYQVDGTNLEPHPLWWNSQMGIFPDGVGPFNRLFMELANLNELAVLAFDQPMFRSTERPSDMGWLLRPSQREWDDFVLQLDKVLSDNLQSDFFKAAGIEAVDERGQRLGTLKRFERFLQSGGVAEDRAKKIVSPMAAVREARQGPAHRIRLNITDQTFIHQQIELVNNIYSALGATRVWLATHPKCAGWEEKHKDLLTYML</sequence>
<proteinExistence type="predicted"/>
<accession>A0ABS4WLL3</accession>
<dbReference type="EMBL" id="JAGIOA010000001">
    <property type="protein sequence ID" value="MBP2377028.1"/>
    <property type="molecule type" value="Genomic_DNA"/>
</dbReference>
<evidence type="ECO:0000313" key="2">
    <source>
        <dbReference type="Proteomes" id="UP000703720"/>
    </source>
</evidence>
<reference evidence="1 2" key="1">
    <citation type="submission" date="2021-03" db="EMBL/GenBank/DDBJ databases">
        <title>Sequencing the genomes of 1000 actinobacteria strains.</title>
        <authorList>
            <person name="Klenk H.-P."/>
        </authorList>
    </citation>
    <scope>NUCLEOTIDE SEQUENCE [LARGE SCALE GENOMIC DNA]</scope>
    <source>
        <strain evidence="1 2">DSM 13468</strain>
    </source>
</reference>
<comment type="caution">
    <text evidence="1">The sequence shown here is derived from an EMBL/GenBank/DDBJ whole genome shotgun (WGS) entry which is preliminary data.</text>
</comment>
<dbReference type="RefSeq" id="WP_245340699.1">
    <property type="nucleotide sequence ID" value="NZ_BAAAIO010000001.1"/>
</dbReference>
<keyword evidence="2" id="KW-1185">Reference proteome</keyword>
<protein>
    <submittedName>
        <fullName evidence="1">Uncharacterized protein</fullName>
    </submittedName>
</protein>